<dbReference type="InterPro" id="IPR036305">
    <property type="entry name" value="RGS_sf"/>
</dbReference>
<keyword evidence="2" id="KW-0472">Membrane</keyword>
<organism evidence="3 4">
    <name type="scientific">Diplodia seriata</name>
    <dbReference type="NCBI Taxonomy" id="420778"/>
    <lineage>
        <taxon>Eukaryota</taxon>
        <taxon>Fungi</taxon>
        <taxon>Dikarya</taxon>
        <taxon>Ascomycota</taxon>
        <taxon>Pezizomycotina</taxon>
        <taxon>Dothideomycetes</taxon>
        <taxon>Dothideomycetes incertae sedis</taxon>
        <taxon>Botryosphaeriales</taxon>
        <taxon>Botryosphaeriaceae</taxon>
        <taxon>Diplodia</taxon>
    </lineage>
</organism>
<keyword evidence="2" id="KW-0812">Transmembrane</keyword>
<proteinExistence type="predicted"/>
<evidence type="ECO:0000313" key="3">
    <source>
        <dbReference type="EMBL" id="OMP83816.1"/>
    </source>
</evidence>
<dbReference type="PANTHER" id="PTHR39466:SF1">
    <property type="entry name" value="RGS DOMAIN-CONTAINING PROTEIN"/>
    <property type="match status" value="1"/>
</dbReference>
<feature type="compositionally biased region" description="Basic and acidic residues" evidence="1">
    <location>
        <begin position="401"/>
        <end position="415"/>
    </location>
</feature>
<dbReference type="EMBL" id="MSZU01000111">
    <property type="protein sequence ID" value="OMP83816.1"/>
    <property type="molecule type" value="Genomic_DNA"/>
</dbReference>
<feature type="compositionally biased region" description="Low complexity" evidence="1">
    <location>
        <begin position="386"/>
        <end position="396"/>
    </location>
</feature>
<dbReference type="PANTHER" id="PTHR39466">
    <property type="entry name" value="RGS DOMAIN-CONTAINING PROTEIN"/>
    <property type="match status" value="1"/>
</dbReference>
<evidence type="ECO:0000256" key="2">
    <source>
        <dbReference type="SAM" id="Phobius"/>
    </source>
</evidence>
<sequence>MSILFYRRPDFVSKSNGPLDRKECQRYVERTANGKRGIPEELSFENILTNKALPPCQLRDFMDYLVYVTHDAENLQFYLWLQDYTERFNALKADRKALSPEWKESEPTADEKAAQLVNASTPAGAKKKKRPGPLMPKVDFDKPADAAAIGLTDIIVSPKPEPSPTSMMLDRQDTLSPTRTTFGDRHGVPTVSLSGHSSQYGQPILSEESVREMADEANTGAGLKWQGFSVQPLRQEIDRVIAHYIAPGAPRELNLSARDRAAVLHALQHTTHPSAFKTVGEMVEATLRGQAHPNFVRWSICNGNKPRVFFVRTMGVTHIAAGLLIGLLLLLSSAPRWWRLFMFPVLYLGTTTMIAAYKGLCVILHKEHKRCLKPWEDADSIVSVDSDASGTTATSSNPPASEKRASTLAAPHHDASALSKKISTSTFATTDYDEEATLHSNGGVSRAATPASMKRPYSMDTFGSRNTFDSEAWVVDYKRKSLKDKIWDQETWVQEESVRIIQDKIVRGAQLWSVMLTTAATVVFVAVPGACLY</sequence>
<keyword evidence="2" id="KW-1133">Transmembrane helix</keyword>
<dbReference type="STRING" id="420778.A0A1S8B8X7"/>
<dbReference type="SUPFAM" id="SSF48097">
    <property type="entry name" value="Regulator of G-protein signaling, RGS"/>
    <property type="match status" value="1"/>
</dbReference>
<name>A0A1S8B8X7_9PEZI</name>
<evidence type="ECO:0000256" key="1">
    <source>
        <dbReference type="SAM" id="MobiDB-lite"/>
    </source>
</evidence>
<feature type="transmembrane region" description="Helical" evidence="2">
    <location>
        <begin position="509"/>
        <end position="530"/>
    </location>
</feature>
<dbReference type="InterPro" id="IPR044926">
    <property type="entry name" value="RGS_subdomain_2"/>
</dbReference>
<reference evidence="3 4" key="1">
    <citation type="submission" date="2017-01" db="EMBL/GenBank/DDBJ databases">
        <title>Draft genome sequence of Diplodia seriata F98.1, a fungal species involved in grapevine trunk diseases.</title>
        <authorList>
            <person name="Robert-Siegwald G."/>
            <person name="Vallet J."/>
            <person name="Abou-Mansour E."/>
            <person name="Xu J."/>
            <person name="Rey P."/>
            <person name="Bertsch C."/>
            <person name="Rego C."/>
            <person name="Larignon P."/>
            <person name="Fontaine F."/>
            <person name="Lebrun M.-H."/>
        </authorList>
    </citation>
    <scope>NUCLEOTIDE SEQUENCE [LARGE SCALE GENOMIC DNA]</scope>
    <source>
        <strain evidence="3 4">F98.1</strain>
    </source>
</reference>
<evidence type="ECO:0000313" key="4">
    <source>
        <dbReference type="Proteomes" id="UP000190776"/>
    </source>
</evidence>
<dbReference type="Proteomes" id="UP000190776">
    <property type="component" value="Unassembled WGS sequence"/>
</dbReference>
<feature type="compositionally biased region" description="Basic and acidic residues" evidence="1">
    <location>
        <begin position="100"/>
        <end position="113"/>
    </location>
</feature>
<feature type="region of interest" description="Disordered" evidence="1">
    <location>
        <begin position="386"/>
        <end position="416"/>
    </location>
</feature>
<dbReference type="Gene3D" id="1.10.167.10">
    <property type="entry name" value="Regulator of G-protein Signalling 4, domain 2"/>
    <property type="match status" value="1"/>
</dbReference>
<feature type="transmembrane region" description="Helical" evidence="2">
    <location>
        <begin position="337"/>
        <end position="360"/>
    </location>
</feature>
<feature type="transmembrane region" description="Helical" evidence="2">
    <location>
        <begin position="309"/>
        <end position="331"/>
    </location>
</feature>
<dbReference type="AlphaFoldDB" id="A0A1S8B8X7"/>
<dbReference type="OrthoDB" id="3232309at2759"/>
<feature type="region of interest" description="Disordered" evidence="1">
    <location>
        <begin position="100"/>
        <end position="138"/>
    </location>
</feature>
<protein>
    <recommendedName>
        <fullName evidence="5">Regulator of g protein signaling superfamily</fullName>
    </recommendedName>
</protein>
<accession>A0A1S8B8X7</accession>
<gene>
    <name evidence="3" type="ORF">BK809_0005197</name>
</gene>
<comment type="caution">
    <text evidence="3">The sequence shown here is derived from an EMBL/GenBank/DDBJ whole genome shotgun (WGS) entry which is preliminary data.</text>
</comment>
<evidence type="ECO:0008006" key="5">
    <source>
        <dbReference type="Google" id="ProtNLM"/>
    </source>
</evidence>